<evidence type="ECO:0000256" key="2">
    <source>
        <dbReference type="ARBA" id="ARBA00022801"/>
    </source>
</evidence>
<reference evidence="5 6" key="1">
    <citation type="submission" date="2019-04" db="EMBL/GenBank/DDBJ databases">
        <authorList>
            <person name="Van Vliet M D."/>
        </authorList>
    </citation>
    <scope>NUCLEOTIDE SEQUENCE [LARGE SCALE GENOMIC DNA]</scope>
    <source>
        <strain evidence="5 6">F1</strain>
    </source>
</reference>
<dbReference type="Proteomes" id="UP000366872">
    <property type="component" value="Unassembled WGS sequence"/>
</dbReference>
<protein>
    <submittedName>
        <fullName evidence="5">Arylsulfatase</fullName>
    </submittedName>
</protein>
<evidence type="ECO:0000313" key="5">
    <source>
        <dbReference type="EMBL" id="VGO13837.1"/>
    </source>
</evidence>
<dbReference type="InterPro" id="IPR000917">
    <property type="entry name" value="Sulfatase_N"/>
</dbReference>
<accession>A0A6C2U1S8</accession>
<organism evidence="5 6">
    <name type="scientific">Pontiella desulfatans</name>
    <dbReference type="NCBI Taxonomy" id="2750659"/>
    <lineage>
        <taxon>Bacteria</taxon>
        <taxon>Pseudomonadati</taxon>
        <taxon>Kiritimatiellota</taxon>
        <taxon>Kiritimatiellia</taxon>
        <taxon>Kiritimatiellales</taxon>
        <taxon>Pontiellaceae</taxon>
        <taxon>Pontiella</taxon>
    </lineage>
</organism>
<dbReference type="Pfam" id="PF00884">
    <property type="entry name" value="Sulfatase"/>
    <property type="match status" value="1"/>
</dbReference>
<dbReference type="AlphaFoldDB" id="A0A6C2U1S8"/>
<dbReference type="Gene3D" id="3.40.720.10">
    <property type="entry name" value="Alkaline Phosphatase, subunit A"/>
    <property type="match status" value="1"/>
</dbReference>
<dbReference type="InterPro" id="IPR050738">
    <property type="entry name" value="Sulfatase"/>
</dbReference>
<keyword evidence="6" id="KW-1185">Reference proteome</keyword>
<keyword evidence="2" id="KW-0378">Hydrolase</keyword>
<dbReference type="SUPFAM" id="SSF53649">
    <property type="entry name" value="Alkaline phosphatase-like"/>
    <property type="match status" value="1"/>
</dbReference>
<feature type="chain" id="PRO_5028964797" evidence="3">
    <location>
        <begin position="24"/>
        <end position="510"/>
    </location>
</feature>
<evidence type="ECO:0000256" key="3">
    <source>
        <dbReference type="SAM" id="SignalP"/>
    </source>
</evidence>
<comment type="similarity">
    <text evidence="1">Belongs to the sulfatase family.</text>
</comment>
<keyword evidence="3" id="KW-0732">Signal</keyword>
<evidence type="ECO:0000259" key="4">
    <source>
        <dbReference type="Pfam" id="PF00884"/>
    </source>
</evidence>
<dbReference type="CDD" id="cd16025">
    <property type="entry name" value="PAS_like"/>
    <property type="match status" value="1"/>
</dbReference>
<feature type="signal peptide" evidence="3">
    <location>
        <begin position="1"/>
        <end position="23"/>
    </location>
</feature>
<proteinExistence type="inferred from homology"/>
<dbReference type="EMBL" id="CAAHFG010000001">
    <property type="protein sequence ID" value="VGO13837.1"/>
    <property type="molecule type" value="Genomic_DNA"/>
</dbReference>
<evidence type="ECO:0000256" key="1">
    <source>
        <dbReference type="ARBA" id="ARBA00008779"/>
    </source>
</evidence>
<evidence type="ECO:0000313" key="6">
    <source>
        <dbReference type="Proteomes" id="UP000366872"/>
    </source>
</evidence>
<dbReference type="PANTHER" id="PTHR42693">
    <property type="entry name" value="ARYLSULFATASE FAMILY MEMBER"/>
    <property type="match status" value="1"/>
</dbReference>
<dbReference type="Gene3D" id="3.30.1120.10">
    <property type="match status" value="1"/>
</dbReference>
<dbReference type="InterPro" id="IPR017850">
    <property type="entry name" value="Alkaline_phosphatase_core_sf"/>
</dbReference>
<gene>
    <name evidence="5" type="primary">atsA_152</name>
    <name evidence="5" type="ORF">PDESU_02394</name>
</gene>
<dbReference type="RefSeq" id="WP_136079375.1">
    <property type="nucleotide sequence ID" value="NZ_CAAHFG010000001.1"/>
</dbReference>
<feature type="domain" description="Sulfatase N-terminal" evidence="4">
    <location>
        <begin position="29"/>
        <end position="412"/>
    </location>
</feature>
<sequence>MRFQKRCLCIAGLLVVVTLNLGAAGQTKPNILLIMVDDMGYSDLGCYGGEIKTPNIDSLAEKGVRFRRFFNNAKCGASRVSLLMGRSNYEASQGNYNNPTLGHILQQAGYHTYASGKNHSTVNLIDKGFDHYYGLRDGMCNHFNPGLQREGEAVPGRKGRTRYWCDEGLTFDTQDPKYQHYFPKGFYSTDAFTDKGLEYLDEWEKEKSGHPFFLYLAYTAPHYPLQAWPKDIAKYKGVYDAGYQAVRQARYQRQVDMGLVDPKQCPLSPPTYADWSEMSAEEQAEQAKLMEVHAAMIDCVDQRVGDVLQKLKTMGAYENTLILFCSDNGAEKVSSRKIPENAGEVDTFLMVGRNWSNVANTPHRMDKLSAYNGGSRTPMILHWPNGIRNPGRFADKFAHLYNIMPTFLELSGAEYPESFNGVSGRKILGDSFADVIYDKPIKHQDTIYMNRGGQAFIIDGGWKLVTEDGKTWSLYNLNEEETEITDLSKQQPERFNTLLAKYKGWIDSVK</sequence>
<dbReference type="GO" id="GO:0004065">
    <property type="term" value="F:arylsulfatase activity"/>
    <property type="evidence" value="ECO:0007669"/>
    <property type="project" value="TreeGrafter"/>
</dbReference>
<dbReference type="PANTHER" id="PTHR42693:SF53">
    <property type="entry name" value="ENDO-4-O-SULFATASE"/>
    <property type="match status" value="1"/>
</dbReference>
<name>A0A6C2U1S8_PONDE</name>